<feature type="chain" id="PRO_5037963805" evidence="5">
    <location>
        <begin position="30"/>
        <end position="391"/>
    </location>
</feature>
<organism evidence="7 8">
    <name type="scientific">Salinarimonas ramus</name>
    <dbReference type="NCBI Taxonomy" id="690164"/>
    <lineage>
        <taxon>Bacteria</taxon>
        <taxon>Pseudomonadati</taxon>
        <taxon>Pseudomonadota</taxon>
        <taxon>Alphaproteobacteria</taxon>
        <taxon>Hyphomicrobiales</taxon>
        <taxon>Salinarimonadaceae</taxon>
        <taxon>Salinarimonas</taxon>
    </lineage>
</organism>
<dbReference type="GO" id="GO:0009055">
    <property type="term" value="F:electron transfer activity"/>
    <property type="evidence" value="ECO:0007669"/>
    <property type="project" value="InterPro"/>
</dbReference>
<keyword evidence="2 4" id="KW-0479">Metal-binding</keyword>
<accession>A0A917QHA3</accession>
<comment type="caution">
    <text evidence="7">The sequence shown here is derived from an EMBL/GenBank/DDBJ whole genome shotgun (WGS) entry which is preliminary data.</text>
</comment>
<dbReference type="PANTHER" id="PTHR30600:SF4">
    <property type="entry name" value="CYTOCHROME C DOMAIN-CONTAINING PROTEIN"/>
    <property type="match status" value="1"/>
</dbReference>
<dbReference type="InterPro" id="IPR010538">
    <property type="entry name" value="DHOR"/>
</dbReference>
<keyword evidence="1 4" id="KW-0349">Heme</keyword>
<evidence type="ECO:0000256" key="4">
    <source>
        <dbReference type="PROSITE-ProRule" id="PRU00433"/>
    </source>
</evidence>
<protein>
    <submittedName>
        <fullName evidence="7">Thiol oxidoreductase</fullName>
    </submittedName>
</protein>
<dbReference type="AlphaFoldDB" id="A0A917QHA3"/>
<gene>
    <name evidence="7" type="ORF">GCM10011322_42170</name>
</gene>
<keyword evidence="3 4" id="KW-0408">Iron</keyword>
<dbReference type="GO" id="GO:0046872">
    <property type="term" value="F:metal ion binding"/>
    <property type="evidence" value="ECO:0007669"/>
    <property type="project" value="UniProtKB-KW"/>
</dbReference>
<evidence type="ECO:0000256" key="3">
    <source>
        <dbReference type="ARBA" id="ARBA00023004"/>
    </source>
</evidence>
<sequence length="391" mass="39417">MNATKRCFRTSALHLAGALAAAGIGAASAEDGRMARVLGEALFERAWVPAPSSTKANDGLGPLFNARACVSCHAGLDRAPVVTDAAGIVQGDDLVLRLSDEMGAPDPVYGAQIQTGAVPGLRPEGLVRLGATGPAPHALEHGPLAPGIRVGGRIAPSLCGIGRLDAVPDEVLAALADPHDADGDGISGRFVGRFGWKAQAPDLASMVAIAFATDLGLSTTYRPAPQGDCPTPTCAHAPHGGDAAHPEITDEIVAMVSAYLEAIPPPPAPAADPIGEALFAETGCAACHVPALPTPNGPARAFTDLLVHDMGEGLGGGATEPGIAPGEWRTAPLVGLSRTIAKGAGLLHDGRAQGVAAAIALHGGEAASARAAFSALDEDSRENLLRYVEAL</sequence>
<name>A0A917QHA3_9HYPH</name>
<evidence type="ECO:0000256" key="1">
    <source>
        <dbReference type="ARBA" id="ARBA00022617"/>
    </source>
</evidence>
<dbReference type="GO" id="GO:0004130">
    <property type="term" value="F:cytochrome-c peroxidase activity"/>
    <property type="evidence" value="ECO:0007669"/>
    <property type="project" value="TreeGrafter"/>
</dbReference>
<feature type="domain" description="Cytochrome c" evidence="6">
    <location>
        <begin position="270"/>
        <end position="391"/>
    </location>
</feature>
<feature type="signal peptide" evidence="5">
    <location>
        <begin position="1"/>
        <end position="29"/>
    </location>
</feature>
<dbReference type="InterPro" id="IPR009056">
    <property type="entry name" value="Cyt_c-like_dom"/>
</dbReference>
<evidence type="ECO:0000256" key="2">
    <source>
        <dbReference type="ARBA" id="ARBA00022723"/>
    </source>
</evidence>
<keyword evidence="8" id="KW-1185">Reference proteome</keyword>
<proteinExistence type="predicted"/>
<dbReference type="InterPro" id="IPR051395">
    <property type="entry name" value="Cytochrome_c_Peroxidase/MauG"/>
</dbReference>
<dbReference type="Proteomes" id="UP000600449">
    <property type="component" value="Unassembled WGS sequence"/>
</dbReference>
<dbReference type="EMBL" id="BMMF01000015">
    <property type="protein sequence ID" value="GGK50683.1"/>
    <property type="molecule type" value="Genomic_DNA"/>
</dbReference>
<evidence type="ECO:0000256" key="5">
    <source>
        <dbReference type="SAM" id="SignalP"/>
    </source>
</evidence>
<dbReference type="Gene3D" id="1.10.760.10">
    <property type="entry name" value="Cytochrome c-like domain"/>
    <property type="match status" value="1"/>
</dbReference>
<dbReference type="GO" id="GO:0020037">
    <property type="term" value="F:heme binding"/>
    <property type="evidence" value="ECO:0007669"/>
    <property type="project" value="InterPro"/>
</dbReference>
<dbReference type="PANTHER" id="PTHR30600">
    <property type="entry name" value="CYTOCHROME C PEROXIDASE-RELATED"/>
    <property type="match status" value="1"/>
</dbReference>
<feature type="domain" description="Cytochrome c" evidence="6">
    <location>
        <begin position="34"/>
        <end position="264"/>
    </location>
</feature>
<dbReference type="Pfam" id="PF06537">
    <property type="entry name" value="DHOR"/>
    <property type="match status" value="2"/>
</dbReference>
<dbReference type="SUPFAM" id="SSF46626">
    <property type="entry name" value="Cytochrome c"/>
    <property type="match status" value="1"/>
</dbReference>
<dbReference type="RefSeq" id="WP_188915255.1">
    <property type="nucleotide sequence ID" value="NZ_BMMF01000015.1"/>
</dbReference>
<evidence type="ECO:0000313" key="8">
    <source>
        <dbReference type="Proteomes" id="UP000600449"/>
    </source>
</evidence>
<dbReference type="InterPro" id="IPR036909">
    <property type="entry name" value="Cyt_c-like_dom_sf"/>
</dbReference>
<evidence type="ECO:0000313" key="7">
    <source>
        <dbReference type="EMBL" id="GGK50683.1"/>
    </source>
</evidence>
<keyword evidence="5" id="KW-0732">Signal</keyword>
<reference evidence="7 8" key="1">
    <citation type="journal article" date="2014" name="Int. J. Syst. Evol. Microbiol.">
        <title>Complete genome sequence of Corynebacterium casei LMG S-19264T (=DSM 44701T), isolated from a smear-ripened cheese.</title>
        <authorList>
            <consortium name="US DOE Joint Genome Institute (JGI-PGF)"/>
            <person name="Walter F."/>
            <person name="Albersmeier A."/>
            <person name="Kalinowski J."/>
            <person name="Ruckert C."/>
        </authorList>
    </citation>
    <scope>NUCLEOTIDE SEQUENCE [LARGE SCALE GENOMIC DNA]</scope>
    <source>
        <strain evidence="7 8">CGMCC 1.9161</strain>
    </source>
</reference>
<evidence type="ECO:0000259" key="6">
    <source>
        <dbReference type="PROSITE" id="PS51007"/>
    </source>
</evidence>
<dbReference type="PROSITE" id="PS51007">
    <property type="entry name" value="CYTC"/>
    <property type="match status" value="2"/>
</dbReference>